<dbReference type="Proteomes" id="UP000006319">
    <property type="component" value="Unassembled WGS sequence"/>
</dbReference>
<protein>
    <submittedName>
        <fullName evidence="1">CYIR protein</fullName>
    </submittedName>
</protein>
<dbReference type="RefSeq" id="XP_004228114.1">
    <property type="nucleotide sequence ID" value="XM_004228066.1"/>
</dbReference>
<dbReference type="AlphaFoldDB" id="K6UFD2"/>
<reference evidence="1 2" key="1">
    <citation type="journal article" date="2012" name="Nat. Genet.">
        <title>Plasmodium cynomolgi genome sequences provide insight into Plasmodium vivax and the monkey malaria clade.</title>
        <authorList>
            <person name="Tachibana S."/>
            <person name="Sullivan S.A."/>
            <person name="Kawai S."/>
            <person name="Nakamura S."/>
            <person name="Kim H.R."/>
            <person name="Goto N."/>
            <person name="Arisue N."/>
            <person name="Palacpac N.M.Q."/>
            <person name="Honma H."/>
            <person name="Yagi M."/>
            <person name="Tougan T."/>
            <person name="Katakai Y."/>
            <person name="Kaneko O."/>
            <person name="Mita T."/>
            <person name="Kita K."/>
            <person name="Yasutomi Y."/>
            <person name="Sutton P.L."/>
            <person name="Shakhbatyan R."/>
            <person name="Horii T."/>
            <person name="Yasunaga T."/>
            <person name="Barnwell J.W."/>
            <person name="Escalante A.A."/>
            <person name="Carlton J.M."/>
            <person name="Tanabe K."/>
        </authorList>
    </citation>
    <scope>NUCLEOTIDE SEQUENCE [LARGE SCALE GENOMIC DNA]</scope>
    <source>
        <strain evidence="1 2">B</strain>
    </source>
</reference>
<keyword evidence="2" id="KW-1185">Reference proteome</keyword>
<evidence type="ECO:0000313" key="1">
    <source>
        <dbReference type="EMBL" id="GAB69896.1"/>
    </source>
</evidence>
<dbReference type="GeneID" id="14696438"/>
<dbReference type="KEGG" id="pcy:PCYB_006450"/>
<evidence type="ECO:0000313" key="2">
    <source>
        <dbReference type="Proteomes" id="UP000006319"/>
    </source>
</evidence>
<dbReference type="OrthoDB" id="389504at2759"/>
<dbReference type="VEuPathDB" id="PlasmoDB:PCYB_006450"/>
<organism evidence="1 2">
    <name type="scientific">Plasmodium cynomolgi (strain B)</name>
    <dbReference type="NCBI Taxonomy" id="1120755"/>
    <lineage>
        <taxon>Eukaryota</taxon>
        <taxon>Sar</taxon>
        <taxon>Alveolata</taxon>
        <taxon>Apicomplexa</taxon>
        <taxon>Aconoidasida</taxon>
        <taxon>Haemosporida</taxon>
        <taxon>Plasmodiidae</taxon>
        <taxon>Plasmodium</taxon>
        <taxon>Plasmodium (Plasmodium)</taxon>
    </lineage>
</organism>
<dbReference type="PhylomeDB" id="K6UFD2"/>
<dbReference type="EMBL" id="DF158110">
    <property type="protein sequence ID" value="GAB69896.1"/>
    <property type="molecule type" value="Genomic_DNA"/>
</dbReference>
<gene>
    <name evidence="1" type="ORF">PCYB_006450</name>
</gene>
<name>K6UFD2_PLACD</name>
<proteinExistence type="predicted"/>
<sequence length="394" mass="45365">MSYPCKTSFKGYLSYKCYENIKIQFGEKIERTNYSIKEGISKYAETYTSNNEPKLKMLSNIFTNLKKYLSNDHVFASGDYDGEGTCKYISYLLCDQIRDKLHGECDKATFNIFQDFVDKYNESTNSHLCKDNIKHLDVNEFLKMKALYELYDNYIYLIPSYAFRSTHYCNNMLNLVRLYNNFLNKYPSDSLKFNDVLKQFEELMDTITETGKKHCKEQYIYIRKPDFFIAPVEEIAPHANTLSGRESNLLQKGTLDSEVKPKSPEVISSSTTSVEEQKIEVLENSKRSEVSNILEVASTSVSKGTVERRPLNQNRKHSEQHEILRRYPYNSRGLYVPGSYDGQGRYPKTNKILSREGNSIVITEAFEPGSGNDSAGFMSNVQNGISELIKDIDP</sequence>
<feature type="non-terminal residue" evidence="1">
    <location>
        <position position="394"/>
    </location>
</feature>
<accession>K6UFD2</accession>